<protein>
    <submittedName>
        <fullName evidence="2">Uncharacterized protein</fullName>
    </submittedName>
</protein>
<reference evidence="2" key="1">
    <citation type="submission" date="2019-12" db="UniProtKB">
        <authorList>
            <consortium name="WormBaseParasite"/>
        </authorList>
    </citation>
    <scope>IDENTIFICATION</scope>
</reference>
<evidence type="ECO:0000313" key="1">
    <source>
        <dbReference type="Proteomes" id="UP000046395"/>
    </source>
</evidence>
<keyword evidence="1" id="KW-1185">Reference proteome</keyword>
<dbReference type="WBParaSite" id="TMUE_0000001760.1">
    <property type="protein sequence ID" value="TMUE_0000001760.1"/>
    <property type="gene ID" value="WBGene00297635"/>
</dbReference>
<proteinExistence type="predicted"/>
<organism evidence="1 2">
    <name type="scientific">Trichuris muris</name>
    <name type="common">Mouse whipworm</name>
    <dbReference type="NCBI Taxonomy" id="70415"/>
    <lineage>
        <taxon>Eukaryota</taxon>
        <taxon>Metazoa</taxon>
        <taxon>Ecdysozoa</taxon>
        <taxon>Nematoda</taxon>
        <taxon>Enoplea</taxon>
        <taxon>Dorylaimia</taxon>
        <taxon>Trichinellida</taxon>
        <taxon>Trichuridae</taxon>
        <taxon>Trichuris</taxon>
    </lineage>
</organism>
<dbReference type="Proteomes" id="UP000046395">
    <property type="component" value="Unassembled WGS sequence"/>
</dbReference>
<sequence length="121" mass="13854">MWFQGCEQPVRTMLLFMRAWSKKLTTLHFCHVVLDLTDRAAVRLNAAMRRVAEEWVLKNLMPVGGTGLTVEVDVSFFARRKYNRCRMLPQAWGVGGVPKDGPLFPCPCCRSNRAYDGTRTF</sequence>
<evidence type="ECO:0000313" key="2">
    <source>
        <dbReference type="WBParaSite" id="TMUE_0000001760.1"/>
    </source>
</evidence>
<dbReference type="AlphaFoldDB" id="A0A5S6Q3E7"/>
<name>A0A5S6Q3E7_TRIMR</name>
<accession>A0A5S6Q3E7</accession>